<accession>A0A1J4QGF1</accession>
<dbReference type="Proteomes" id="UP000243073">
    <property type="component" value="Unassembled WGS sequence"/>
</dbReference>
<dbReference type="SUPFAM" id="SSF51735">
    <property type="entry name" value="NAD(P)-binding Rossmann-fold domains"/>
    <property type="match status" value="1"/>
</dbReference>
<comment type="caution">
    <text evidence="4">The sequence shown here is derived from an EMBL/GenBank/DDBJ whole genome shotgun (WGS) entry which is preliminary data.</text>
</comment>
<dbReference type="InterPro" id="IPR006140">
    <property type="entry name" value="D-isomer_DH_NAD-bd"/>
</dbReference>
<keyword evidence="5" id="KW-1185">Reference proteome</keyword>
<keyword evidence="2" id="KW-0520">NAD</keyword>
<evidence type="ECO:0000259" key="3">
    <source>
        <dbReference type="Pfam" id="PF02826"/>
    </source>
</evidence>
<evidence type="ECO:0000313" key="5">
    <source>
        <dbReference type="Proteomes" id="UP000243073"/>
    </source>
</evidence>
<dbReference type="Gene3D" id="3.40.50.720">
    <property type="entry name" value="NAD(P)-binding Rossmann-like Domain"/>
    <property type="match status" value="2"/>
</dbReference>
<dbReference type="RefSeq" id="WP_071472832.1">
    <property type="nucleotide sequence ID" value="NZ_MDKE01000022.1"/>
</dbReference>
<gene>
    <name evidence="4" type="ORF">BFR47_02510</name>
</gene>
<feature type="domain" description="D-isomer specific 2-hydroxyacid dehydrogenase NAD-binding" evidence="3">
    <location>
        <begin position="103"/>
        <end position="274"/>
    </location>
</feature>
<sequence>MALLISYEGANADVWRQEFGKHLPDMDIRIFPEVGEPEEIEFAALWMHPIGDLQRYSNLKAILSFGAGVEHITRDPEFPRHVPIVRLVDELVVQDMAQHVVHWVLHFHRDYYRYLEGQKAASWQKYPLREPGQRRVGFLGMGAMGAVAAKMVRDLGFSVTGWGRDPVSLEGIRFFNGDEELQSFLENTDILVNVLPLTPATENLLDEQHLAMLPAGACVINISRGAIIVDEDLLAALDSGHLSAAALDTFRTEPLPADHPFWSHPRVFVTPHVAGINYPHSAARLMSDNIKKVMAGEAPSPVFDPVRGY</sequence>
<dbReference type="STRING" id="1414654.BFR47_02510"/>
<dbReference type="InterPro" id="IPR029753">
    <property type="entry name" value="D-isomer_DH_CS"/>
</dbReference>
<proteinExistence type="predicted"/>
<dbReference type="PANTHER" id="PTHR43333:SF1">
    <property type="entry name" value="D-ISOMER SPECIFIC 2-HYDROXYACID DEHYDROGENASE NAD-BINDING DOMAIN-CONTAINING PROTEIN"/>
    <property type="match status" value="1"/>
</dbReference>
<dbReference type="OrthoDB" id="9787219at2"/>
<dbReference type="GO" id="GO:0016616">
    <property type="term" value="F:oxidoreductase activity, acting on the CH-OH group of donors, NAD or NADP as acceptor"/>
    <property type="evidence" value="ECO:0007669"/>
    <property type="project" value="UniProtKB-ARBA"/>
</dbReference>
<organism evidence="4 5">
    <name type="scientific">Oceanisphaera psychrotolerans</name>
    <dbReference type="NCBI Taxonomy" id="1414654"/>
    <lineage>
        <taxon>Bacteria</taxon>
        <taxon>Pseudomonadati</taxon>
        <taxon>Pseudomonadota</taxon>
        <taxon>Gammaproteobacteria</taxon>
        <taxon>Aeromonadales</taxon>
        <taxon>Aeromonadaceae</taxon>
        <taxon>Oceanisphaera</taxon>
    </lineage>
</organism>
<keyword evidence="1" id="KW-0560">Oxidoreductase</keyword>
<dbReference type="PROSITE" id="PS00671">
    <property type="entry name" value="D_2_HYDROXYACID_DH_3"/>
    <property type="match status" value="1"/>
</dbReference>
<protein>
    <recommendedName>
        <fullName evidence="3">D-isomer specific 2-hydroxyacid dehydrogenase NAD-binding domain-containing protein</fullName>
    </recommendedName>
</protein>
<evidence type="ECO:0000256" key="1">
    <source>
        <dbReference type="ARBA" id="ARBA00023002"/>
    </source>
</evidence>
<name>A0A1J4QGF1_9GAMM</name>
<dbReference type="GO" id="GO:0051287">
    <property type="term" value="F:NAD binding"/>
    <property type="evidence" value="ECO:0007669"/>
    <property type="project" value="InterPro"/>
</dbReference>
<evidence type="ECO:0000256" key="2">
    <source>
        <dbReference type="ARBA" id="ARBA00023027"/>
    </source>
</evidence>
<dbReference type="CDD" id="cd12164">
    <property type="entry name" value="GDH_like_2"/>
    <property type="match status" value="1"/>
</dbReference>
<dbReference type="EMBL" id="MDKE01000022">
    <property type="protein sequence ID" value="OIN09164.1"/>
    <property type="molecule type" value="Genomic_DNA"/>
</dbReference>
<dbReference type="PANTHER" id="PTHR43333">
    <property type="entry name" value="2-HACID_DH_C DOMAIN-CONTAINING PROTEIN"/>
    <property type="match status" value="1"/>
</dbReference>
<reference evidence="4 5" key="1">
    <citation type="submission" date="2016-07" db="EMBL/GenBank/DDBJ databases">
        <title>Draft Genome Sequence of Oceanisphaera psychrotolerans, isolated from coastal sediment samples.</title>
        <authorList>
            <person name="Zhuo S."/>
            <person name="Ruan Z."/>
        </authorList>
    </citation>
    <scope>NUCLEOTIDE SEQUENCE [LARGE SCALE GENOMIC DNA]</scope>
    <source>
        <strain evidence="4 5">LAM-WHM-ZC</strain>
    </source>
</reference>
<dbReference type="Pfam" id="PF02826">
    <property type="entry name" value="2-Hacid_dh_C"/>
    <property type="match status" value="1"/>
</dbReference>
<evidence type="ECO:0000313" key="4">
    <source>
        <dbReference type="EMBL" id="OIN09164.1"/>
    </source>
</evidence>
<dbReference type="AlphaFoldDB" id="A0A1J4QGF1"/>
<dbReference type="InterPro" id="IPR036291">
    <property type="entry name" value="NAD(P)-bd_dom_sf"/>
</dbReference>